<evidence type="ECO:0000313" key="1">
    <source>
        <dbReference type="EMBL" id="KAI3371511.1"/>
    </source>
</evidence>
<organism evidence="1 2">
    <name type="scientific">Scortum barcoo</name>
    <name type="common">barcoo grunter</name>
    <dbReference type="NCBI Taxonomy" id="214431"/>
    <lineage>
        <taxon>Eukaryota</taxon>
        <taxon>Metazoa</taxon>
        <taxon>Chordata</taxon>
        <taxon>Craniata</taxon>
        <taxon>Vertebrata</taxon>
        <taxon>Euteleostomi</taxon>
        <taxon>Actinopterygii</taxon>
        <taxon>Neopterygii</taxon>
        <taxon>Teleostei</taxon>
        <taxon>Neoteleostei</taxon>
        <taxon>Acanthomorphata</taxon>
        <taxon>Eupercaria</taxon>
        <taxon>Centrarchiformes</taxon>
        <taxon>Terapontoidei</taxon>
        <taxon>Terapontidae</taxon>
        <taxon>Scortum</taxon>
    </lineage>
</organism>
<comment type="caution">
    <text evidence="1">The sequence shown here is derived from an EMBL/GenBank/DDBJ whole genome shotgun (WGS) entry which is preliminary data.</text>
</comment>
<name>A0ACB8WUW7_9TELE</name>
<evidence type="ECO:0000313" key="2">
    <source>
        <dbReference type="Proteomes" id="UP000831701"/>
    </source>
</evidence>
<proteinExistence type="predicted"/>
<gene>
    <name evidence="1" type="ORF">L3Q82_024097</name>
</gene>
<dbReference type="EMBL" id="CM041536">
    <property type="protein sequence ID" value="KAI3371511.1"/>
    <property type="molecule type" value="Genomic_DNA"/>
</dbReference>
<keyword evidence="2" id="KW-1185">Reference proteome</keyword>
<accession>A0ACB8WUW7</accession>
<sequence>MDELYGVIDRTETSRPEAAFIVARDFNSANLRKVLPRYHQHISCGLCEHRRPPGLCPLLSTPLLYSLFTHDCVANHSSNTIIKFADDTTVIGLITGGHDDEGRPTERSSCTALNCKALQRVVKAAQHITRTELPSMEDLYTQRCRKKATKIIKDPSHPTYKLFCCAAVWPTVPQHSSPEPPGSGKLHTMQAIRLLN</sequence>
<reference evidence="1" key="1">
    <citation type="submission" date="2022-04" db="EMBL/GenBank/DDBJ databases">
        <title>Jade perch genome.</title>
        <authorList>
            <person name="Chao B."/>
        </authorList>
    </citation>
    <scope>NUCLEOTIDE SEQUENCE</scope>
    <source>
        <strain evidence="1">CB-2022</strain>
    </source>
</reference>
<protein>
    <submittedName>
        <fullName evidence="1">Uncharacterized protein</fullName>
    </submittedName>
</protein>
<feature type="non-terminal residue" evidence="1">
    <location>
        <position position="196"/>
    </location>
</feature>
<dbReference type="Proteomes" id="UP000831701">
    <property type="component" value="Chromosome 6"/>
</dbReference>